<dbReference type="SUPFAM" id="SSF52833">
    <property type="entry name" value="Thioredoxin-like"/>
    <property type="match status" value="1"/>
</dbReference>
<reference evidence="4" key="1">
    <citation type="journal article" date="2019" name="Int. J. Syst. Evol. Microbiol.">
        <title>The Global Catalogue of Microorganisms (GCM) 10K type strain sequencing project: providing services to taxonomists for standard genome sequencing and annotation.</title>
        <authorList>
            <consortium name="The Broad Institute Genomics Platform"/>
            <consortium name="The Broad Institute Genome Sequencing Center for Infectious Disease"/>
            <person name="Wu L."/>
            <person name="Ma J."/>
        </authorList>
    </citation>
    <scope>NUCLEOTIDE SEQUENCE [LARGE SCALE GENOMIC DNA]</scope>
    <source>
        <strain evidence="4">JCM 3272</strain>
    </source>
</reference>
<evidence type="ECO:0000259" key="2">
    <source>
        <dbReference type="PROSITE" id="PS51352"/>
    </source>
</evidence>
<proteinExistence type="predicted"/>
<dbReference type="Gene3D" id="3.40.30.10">
    <property type="entry name" value="Glutaredoxin"/>
    <property type="match status" value="1"/>
</dbReference>
<sequence length="136" mass="14408">MAAVTYLVLAVLAVATVAGLLYRARYGRLRTSAGDLPPGLLPPGASDGVVLLHFTSATCAPCRQVKAVCADLVQTLPGVRHVEVDADAHLDAVKSLDIWRLPTLLIVDRGGNIARRSVGVPDRSELRRTVTEVMAA</sequence>
<keyword evidence="4" id="KW-1185">Reference proteome</keyword>
<organism evidence="3 4">
    <name type="scientific">Dactylosporangium salmoneum</name>
    <dbReference type="NCBI Taxonomy" id="53361"/>
    <lineage>
        <taxon>Bacteria</taxon>
        <taxon>Bacillati</taxon>
        <taxon>Actinomycetota</taxon>
        <taxon>Actinomycetes</taxon>
        <taxon>Micromonosporales</taxon>
        <taxon>Micromonosporaceae</taxon>
        <taxon>Dactylosporangium</taxon>
    </lineage>
</organism>
<comment type="caution">
    <text evidence="3">The sequence shown here is derived from an EMBL/GenBank/DDBJ whole genome shotgun (WGS) entry which is preliminary data.</text>
</comment>
<protein>
    <recommendedName>
        <fullName evidence="2">Thioredoxin domain-containing protein</fullName>
    </recommendedName>
</protein>
<evidence type="ECO:0000313" key="4">
    <source>
        <dbReference type="Proteomes" id="UP001501444"/>
    </source>
</evidence>
<feature type="domain" description="Thioredoxin" evidence="2">
    <location>
        <begin position="9"/>
        <end position="135"/>
    </location>
</feature>
<dbReference type="InterPro" id="IPR013766">
    <property type="entry name" value="Thioredoxin_domain"/>
</dbReference>
<evidence type="ECO:0000313" key="3">
    <source>
        <dbReference type="EMBL" id="GAA2327976.1"/>
    </source>
</evidence>
<keyword evidence="1" id="KW-0812">Transmembrane</keyword>
<accession>A0ABP5SAM2</accession>
<keyword evidence="1" id="KW-0472">Membrane</keyword>
<dbReference type="InterPro" id="IPR036249">
    <property type="entry name" value="Thioredoxin-like_sf"/>
</dbReference>
<name>A0ABP5SAM2_9ACTN</name>
<dbReference type="Pfam" id="PF00085">
    <property type="entry name" value="Thioredoxin"/>
    <property type="match status" value="1"/>
</dbReference>
<dbReference type="PROSITE" id="PS51352">
    <property type="entry name" value="THIOREDOXIN_2"/>
    <property type="match status" value="1"/>
</dbReference>
<gene>
    <name evidence="3" type="ORF">GCM10010170_004180</name>
</gene>
<dbReference type="Proteomes" id="UP001501444">
    <property type="component" value="Unassembled WGS sequence"/>
</dbReference>
<feature type="transmembrane region" description="Helical" evidence="1">
    <location>
        <begin position="6"/>
        <end position="22"/>
    </location>
</feature>
<dbReference type="CDD" id="cd02947">
    <property type="entry name" value="TRX_family"/>
    <property type="match status" value="1"/>
</dbReference>
<evidence type="ECO:0000256" key="1">
    <source>
        <dbReference type="SAM" id="Phobius"/>
    </source>
</evidence>
<dbReference type="EMBL" id="BAAARV010000004">
    <property type="protein sequence ID" value="GAA2327976.1"/>
    <property type="molecule type" value="Genomic_DNA"/>
</dbReference>
<keyword evidence="1" id="KW-1133">Transmembrane helix</keyword>